<reference evidence="2 3" key="1">
    <citation type="submission" date="2024-03" db="EMBL/GenBank/DDBJ databases">
        <authorList>
            <person name="Martinez-Hernandez J."/>
        </authorList>
    </citation>
    <scope>NUCLEOTIDE SEQUENCE [LARGE SCALE GENOMIC DNA]</scope>
</reference>
<dbReference type="Proteomes" id="UP001497480">
    <property type="component" value="Unassembled WGS sequence"/>
</dbReference>
<dbReference type="AlphaFoldDB" id="A0AAV1Y8D7"/>
<evidence type="ECO:0000313" key="3">
    <source>
        <dbReference type="Proteomes" id="UP001497480"/>
    </source>
</evidence>
<dbReference type="EMBL" id="CAXHTB010000022">
    <property type="protein sequence ID" value="CAL0330117.1"/>
    <property type="molecule type" value="Genomic_DNA"/>
</dbReference>
<name>A0AAV1Y8D7_LUPLU</name>
<sequence length="54" mass="5562">MTPRGTNTVISNALSPAPSQNLEGGPAPGPTNTATSLKTCSLLILAVFVAMRFF</sequence>
<keyword evidence="3" id="KW-1185">Reference proteome</keyword>
<gene>
    <name evidence="2" type="ORF">LLUT_LOCUS31177</name>
</gene>
<protein>
    <submittedName>
        <fullName evidence="2">Uncharacterized protein</fullName>
    </submittedName>
</protein>
<comment type="caution">
    <text evidence="2">The sequence shown here is derived from an EMBL/GenBank/DDBJ whole genome shotgun (WGS) entry which is preliminary data.</text>
</comment>
<organism evidence="2 3">
    <name type="scientific">Lupinus luteus</name>
    <name type="common">European yellow lupine</name>
    <dbReference type="NCBI Taxonomy" id="3873"/>
    <lineage>
        <taxon>Eukaryota</taxon>
        <taxon>Viridiplantae</taxon>
        <taxon>Streptophyta</taxon>
        <taxon>Embryophyta</taxon>
        <taxon>Tracheophyta</taxon>
        <taxon>Spermatophyta</taxon>
        <taxon>Magnoliopsida</taxon>
        <taxon>eudicotyledons</taxon>
        <taxon>Gunneridae</taxon>
        <taxon>Pentapetalae</taxon>
        <taxon>rosids</taxon>
        <taxon>fabids</taxon>
        <taxon>Fabales</taxon>
        <taxon>Fabaceae</taxon>
        <taxon>Papilionoideae</taxon>
        <taxon>50 kb inversion clade</taxon>
        <taxon>genistoids sensu lato</taxon>
        <taxon>core genistoids</taxon>
        <taxon>Genisteae</taxon>
        <taxon>Lupinus</taxon>
    </lineage>
</organism>
<evidence type="ECO:0000313" key="2">
    <source>
        <dbReference type="EMBL" id="CAL0330117.1"/>
    </source>
</evidence>
<feature type="compositionally biased region" description="Polar residues" evidence="1">
    <location>
        <begin position="1"/>
        <end position="22"/>
    </location>
</feature>
<proteinExistence type="predicted"/>
<evidence type="ECO:0000256" key="1">
    <source>
        <dbReference type="SAM" id="MobiDB-lite"/>
    </source>
</evidence>
<feature type="region of interest" description="Disordered" evidence="1">
    <location>
        <begin position="1"/>
        <end position="35"/>
    </location>
</feature>
<accession>A0AAV1Y8D7</accession>